<evidence type="ECO:0000313" key="1">
    <source>
        <dbReference type="EMBL" id="MBB4842838.1"/>
    </source>
</evidence>
<name>A0A840L9H1_9BURK</name>
<dbReference type="Gene3D" id="3.90.1570.30">
    <property type="match status" value="1"/>
</dbReference>
<accession>A0A840L9H1</accession>
<dbReference type="EMBL" id="JACHLP010000002">
    <property type="protein sequence ID" value="MBB4842838.1"/>
    <property type="molecule type" value="Genomic_DNA"/>
</dbReference>
<protein>
    <recommendedName>
        <fullName evidence="3">Type I restriction enzyme R protein N-terminal domain-containing protein</fullName>
    </recommendedName>
</protein>
<organism evidence="1 2">
    <name type="scientific">Roseateles oligotrophus</name>
    <dbReference type="NCBI Taxonomy" id="1769250"/>
    <lineage>
        <taxon>Bacteria</taxon>
        <taxon>Pseudomonadati</taxon>
        <taxon>Pseudomonadota</taxon>
        <taxon>Betaproteobacteria</taxon>
        <taxon>Burkholderiales</taxon>
        <taxon>Sphaerotilaceae</taxon>
        <taxon>Roseateles</taxon>
    </lineage>
</organism>
<reference evidence="1 2" key="1">
    <citation type="submission" date="2020-08" db="EMBL/GenBank/DDBJ databases">
        <title>Functional genomics of gut bacteria from endangered species of beetles.</title>
        <authorList>
            <person name="Carlos-Shanley C."/>
        </authorList>
    </citation>
    <scope>NUCLEOTIDE SEQUENCE [LARGE SCALE GENOMIC DNA]</scope>
    <source>
        <strain evidence="1 2">S00239</strain>
    </source>
</reference>
<dbReference type="Proteomes" id="UP000562027">
    <property type="component" value="Unassembled WGS sequence"/>
</dbReference>
<dbReference type="RefSeq" id="WP_184297507.1">
    <property type="nucleotide sequence ID" value="NZ_JACHLP010000002.1"/>
</dbReference>
<gene>
    <name evidence="1" type="ORF">HNP55_001353</name>
</gene>
<comment type="caution">
    <text evidence="1">The sequence shown here is derived from an EMBL/GenBank/DDBJ whole genome shotgun (WGS) entry which is preliminary data.</text>
</comment>
<proteinExistence type="predicted"/>
<dbReference type="AlphaFoldDB" id="A0A840L9H1"/>
<evidence type="ECO:0008006" key="3">
    <source>
        <dbReference type="Google" id="ProtNLM"/>
    </source>
</evidence>
<sequence>MAQGALGSDLGCEPFLAAIASSMTGVLAWPIAKWTIARMTTLPSAHQDLPFDRMKEADVRAEILDPLLRRLGYSLNGPAIILREHALKYPFLYLGRKKPGKDLRLQGNADYTLEVATHARWTLEAKAPNQELDEEVIQQAWSYAIHPEVQSSYFAVSNGRVFKLYSTSAAWGSPPILTCRYEELNKRYEEIEAFLGPAQLARKYPNHLSSAGKPLGPNLRAFERIASGGISYHKSTTGLPLLSQMQVAIIDGSMRRDSAGKIEVTLVTRAPFRELQERIDALGMQVQTYYTDDEQLSVNSDTPTVLRFFTDQPLPLTFDPTTLKVMPPTVPVRVVINASAIGCLRNDVFSGDFLLDVTYHLANGTAAFSGEGKFELRLT</sequence>
<keyword evidence="2" id="KW-1185">Reference proteome</keyword>
<evidence type="ECO:0000313" key="2">
    <source>
        <dbReference type="Proteomes" id="UP000562027"/>
    </source>
</evidence>